<evidence type="ECO:0000256" key="1">
    <source>
        <dbReference type="ARBA" id="ARBA00023239"/>
    </source>
</evidence>
<dbReference type="Gene3D" id="3.10.129.10">
    <property type="entry name" value="Hotdog Thioesterase"/>
    <property type="match status" value="1"/>
</dbReference>
<sequence length="148" mass="16731">MRFLFYDRITEIEKGKTVSGVKTFALSEEFLRGHYGKQAIIPGVIFIEAMAQLLGWLIIYTHDFRLSAIMSLVEGVKVTPMLRPGLTAQIHAQIVSTSKRDSLGKACVLVDGKEVASMQRIIFSHFHRVDPDELKRRFEYYSGLTPGP</sequence>
<keyword evidence="4" id="KW-1185">Reference proteome</keyword>
<dbReference type="PANTHER" id="PTHR30272">
    <property type="entry name" value="3-HYDROXYACYL-[ACYL-CARRIER-PROTEIN] DEHYDRATASE"/>
    <property type="match status" value="1"/>
</dbReference>
<dbReference type="PANTHER" id="PTHR30272:SF1">
    <property type="entry name" value="3-HYDROXYACYL-[ACYL-CARRIER-PROTEIN] DEHYDRATASE"/>
    <property type="match status" value="1"/>
</dbReference>
<proteinExistence type="predicted"/>
<keyword evidence="2" id="KW-0472">Membrane</keyword>
<reference evidence="3 4" key="1">
    <citation type="journal article" date="2020" name="J Geophys Res Biogeosci">
        <title>Magnetotaxis as an Adaptation to Enable Bacterial Shuttling of Microbial Sulfur and Sulfur Cycling Across Aquatic Oxic#Anoxic Interfaces.</title>
        <authorList>
            <person name="Li J."/>
            <person name="Liu P."/>
            <person name="Wang J."/>
            <person name="Roberts A.P."/>
            <person name="Pan Y."/>
        </authorList>
    </citation>
    <scope>NUCLEOTIDE SEQUENCE [LARGE SCALE GENOMIC DNA]</scope>
    <source>
        <strain evidence="3 4">MYR-1_YQ</strain>
    </source>
</reference>
<evidence type="ECO:0008006" key="5">
    <source>
        <dbReference type="Google" id="ProtNLM"/>
    </source>
</evidence>
<evidence type="ECO:0000256" key="2">
    <source>
        <dbReference type="SAM" id="Phobius"/>
    </source>
</evidence>
<evidence type="ECO:0000313" key="3">
    <source>
        <dbReference type="EMBL" id="MBV6343085.1"/>
    </source>
</evidence>
<accession>A0ABS6S2M1</accession>
<feature type="transmembrane region" description="Helical" evidence="2">
    <location>
        <begin position="39"/>
        <end position="60"/>
    </location>
</feature>
<dbReference type="InterPro" id="IPR013114">
    <property type="entry name" value="FabA_FabZ"/>
</dbReference>
<gene>
    <name evidence="3" type="ORF">HWQ67_16005</name>
</gene>
<dbReference type="InterPro" id="IPR029069">
    <property type="entry name" value="HotDog_dom_sf"/>
</dbReference>
<dbReference type="RefSeq" id="WP_218253692.1">
    <property type="nucleotide sequence ID" value="NZ_JABXWD010000439.1"/>
</dbReference>
<dbReference type="SUPFAM" id="SSF54637">
    <property type="entry name" value="Thioesterase/thiol ester dehydrase-isomerase"/>
    <property type="match status" value="1"/>
</dbReference>
<dbReference type="EMBL" id="JABXWD010000439">
    <property type="protein sequence ID" value="MBV6343085.1"/>
    <property type="molecule type" value="Genomic_DNA"/>
</dbReference>
<keyword evidence="2" id="KW-1133">Transmembrane helix</keyword>
<organism evidence="3 4">
    <name type="scientific">Candidatus Magnetobacterium casense</name>
    <dbReference type="NCBI Taxonomy" id="1455061"/>
    <lineage>
        <taxon>Bacteria</taxon>
        <taxon>Pseudomonadati</taxon>
        <taxon>Nitrospirota</taxon>
        <taxon>Thermodesulfovibrionia</taxon>
        <taxon>Thermodesulfovibrionales</taxon>
        <taxon>Candidatus Magnetobacteriaceae</taxon>
        <taxon>Candidatus Magnetobacterium</taxon>
    </lineage>
</organism>
<keyword evidence="2" id="KW-0812">Transmembrane</keyword>
<protein>
    <recommendedName>
        <fullName evidence="5">Beta-hydroxyacyl-ACP dehydratase</fullName>
    </recommendedName>
</protein>
<evidence type="ECO:0000313" key="4">
    <source>
        <dbReference type="Proteomes" id="UP001196980"/>
    </source>
</evidence>
<comment type="caution">
    <text evidence="3">The sequence shown here is derived from an EMBL/GenBank/DDBJ whole genome shotgun (WGS) entry which is preliminary data.</text>
</comment>
<name>A0ABS6S2M1_9BACT</name>
<keyword evidence="1" id="KW-0456">Lyase</keyword>
<dbReference type="Pfam" id="PF07977">
    <property type="entry name" value="FabA"/>
    <property type="match status" value="1"/>
</dbReference>
<dbReference type="Proteomes" id="UP001196980">
    <property type="component" value="Unassembled WGS sequence"/>
</dbReference>